<dbReference type="Proteomes" id="UP000549394">
    <property type="component" value="Unassembled WGS sequence"/>
</dbReference>
<evidence type="ECO:0000256" key="1">
    <source>
        <dbReference type="SAM" id="MobiDB-lite"/>
    </source>
</evidence>
<dbReference type="EMBL" id="CAJFCJ010000005">
    <property type="protein sequence ID" value="CAD5114908.1"/>
    <property type="molecule type" value="Genomic_DNA"/>
</dbReference>
<accession>A0A7I8VFE9</accession>
<gene>
    <name evidence="2" type="ORF">DGYR_LOCUS3709</name>
</gene>
<reference evidence="2 3" key="1">
    <citation type="submission" date="2020-08" db="EMBL/GenBank/DDBJ databases">
        <authorList>
            <person name="Hejnol A."/>
        </authorList>
    </citation>
    <scope>NUCLEOTIDE SEQUENCE [LARGE SCALE GENOMIC DNA]</scope>
</reference>
<organism evidence="2 3">
    <name type="scientific">Dimorphilus gyrociliatus</name>
    <dbReference type="NCBI Taxonomy" id="2664684"/>
    <lineage>
        <taxon>Eukaryota</taxon>
        <taxon>Metazoa</taxon>
        <taxon>Spiralia</taxon>
        <taxon>Lophotrochozoa</taxon>
        <taxon>Annelida</taxon>
        <taxon>Polychaeta</taxon>
        <taxon>Polychaeta incertae sedis</taxon>
        <taxon>Dinophilidae</taxon>
        <taxon>Dimorphilus</taxon>
    </lineage>
</organism>
<proteinExistence type="predicted"/>
<comment type="caution">
    <text evidence="2">The sequence shown here is derived from an EMBL/GenBank/DDBJ whole genome shotgun (WGS) entry which is preliminary data.</text>
</comment>
<evidence type="ECO:0000313" key="2">
    <source>
        <dbReference type="EMBL" id="CAD5114908.1"/>
    </source>
</evidence>
<feature type="region of interest" description="Disordered" evidence="1">
    <location>
        <begin position="362"/>
        <end position="388"/>
    </location>
</feature>
<keyword evidence="3" id="KW-1185">Reference proteome</keyword>
<protein>
    <submittedName>
        <fullName evidence="2">DgyrCDS3942</fullName>
    </submittedName>
</protein>
<evidence type="ECO:0000313" key="3">
    <source>
        <dbReference type="Proteomes" id="UP000549394"/>
    </source>
</evidence>
<feature type="region of interest" description="Disordered" evidence="1">
    <location>
        <begin position="249"/>
        <end position="277"/>
    </location>
</feature>
<dbReference type="AlphaFoldDB" id="A0A7I8VFE9"/>
<name>A0A7I8VFE9_9ANNE</name>
<feature type="compositionally biased region" description="Polar residues" evidence="1">
    <location>
        <begin position="362"/>
        <end position="387"/>
    </location>
</feature>
<sequence>MSSRLSEFDLIKISETLKKQIDNIKKKKKARKLEYKAMELKEDENDFSEKRIFTVLYKSAYPDLFQSNNGALDHWSTKKFNTKQTIEFCSQLIKHHKLIQVEDDCQQDYKKKPIGYKYKEFINLSSGTINGHRNVAEQRNETLLELLRLIQENKGYLVYPYVPSRKKHLLESRDDYFLVTLKKSQTSEWYEVIDVTPMTIIDEECSSTTSHSSPNSEDVVNNKVLVDLSTKSGQSCETEEGYAAIKLFERNERESSNDTARSSERLENQSKDGEIHHIRTSSDYYNCNNGSNGLTKKQNNNFQHCRSAMEKCTYVEGSPSSYSQGSKVIREMQDNENEARCQNNTDSGIVPIFTAENSSLNSYESDNENVSLKSNTQKNSNQEQQLPRSYVDIENEDPYGADEFVHEALADDQDLVYKLSELDEIFPSTKGENPIKSEKNLDKSSNSDNIFGKNINDTTEIMDTAQRLGEFAVAFPTDDVINPSMDWGPTGIMKETTEHSKDQVAVTKSNMMEDHNHIKEVNESFPMKQERIIKRIKRDEKNRQRIEYCSLAKQDMDTSD</sequence>